<evidence type="ECO:0000256" key="10">
    <source>
        <dbReference type="PIRSR" id="PIRSR602401-1"/>
    </source>
</evidence>
<comment type="cofactor">
    <cofactor evidence="1 10">
        <name>heme</name>
        <dbReference type="ChEBI" id="CHEBI:30413"/>
    </cofactor>
</comment>
<comment type="subcellular location">
    <subcellularLocation>
        <location evidence="2">Membrane</location>
    </subcellularLocation>
</comment>
<dbReference type="AlphaFoldDB" id="A0ABD3KX75"/>
<dbReference type="InterPro" id="IPR001128">
    <property type="entry name" value="Cyt_P450"/>
</dbReference>
<dbReference type="InterPro" id="IPR017972">
    <property type="entry name" value="Cyt_P450_CS"/>
</dbReference>
<evidence type="ECO:0000256" key="2">
    <source>
        <dbReference type="ARBA" id="ARBA00004370"/>
    </source>
</evidence>
<evidence type="ECO:0000256" key="7">
    <source>
        <dbReference type="ARBA" id="ARBA00023004"/>
    </source>
</evidence>
<evidence type="ECO:0000256" key="3">
    <source>
        <dbReference type="ARBA" id="ARBA00010617"/>
    </source>
</evidence>
<evidence type="ECO:0000256" key="8">
    <source>
        <dbReference type="ARBA" id="ARBA00023033"/>
    </source>
</evidence>
<dbReference type="GO" id="GO:0016020">
    <property type="term" value="C:membrane"/>
    <property type="evidence" value="ECO:0007669"/>
    <property type="project" value="UniProtKB-SubCell"/>
</dbReference>
<name>A0ABD3KX75_EUCGL</name>
<protein>
    <recommendedName>
        <fullName evidence="15">Cytochrome P450</fullName>
    </recommendedName>
</protein>
<comment type="similarity">
    <text evidence="3 11">Belongs to the cytochrome P450 family.</text>
</comment>
<keyword evidence="6 11" id="KW-0560">Oxidoreductase</keyword>
<keyword evidence="8 11" id="KW-0503">Monooxygenase</keyword>
<dbReference type="PANTHER" id="PTHR47943">
    <property type="entry name" value="CYTOCHROME P450 93A3-LIKE"/>
    <property type="match status" value="1"/>
</dbReference>
<accession>A0ABD3KX75</accession>
<evidence type="ECO:0000256" key="11">
    <source>
        <dbReference type="RuleBase" id="RU000461"/>
    </source>
</evidence>
<evidence type="ECO:0000256" key="12">
    <source>
        <dbReference type="SAM" id="MobiDB-lite"/>
    </source>
</evidence>
<dbReference type="PRINTS" id="PR00385">
    <property type="entry name" value="P450"/>
</dbReference>
<dbReference type="EMBL" id="JBJKBG010000003">
    <property type="protein sequence ID" value="KAL3744325.1"/>
    <property type="molecule type" value="Genomic_DNA"/>
</dbReference>
<dbReference type="CDD" id="cd11072">
    <property type="entry name" value="CYP71-like"/>
    <property type="match status" value="1"/>
</dbReference>
<comment type="caution">
    <text evidence="13">The sequence shown here is derived from an EMBL/GenBank/DDBJ whole genome shotgun (WGS) entry which is preliminary data.</text>
</comment>
<keyword evidence="7 10" id="KW-0408">Iron</keyword>
<proteinExistence type="inferred from homology"/>
<dbReference type="PRINTS" id="PR00463">
    <property type="entry name" value="EP450I"/>
</dbReference>
<organism evidence="13 14">
    <name type="scientific">Eucalyptus globulus</name>
    <name type="common">Tasmanian blue gum</name>
    <dbReference type="NCBI Taxonomy" id="34317"/>
    <lineage>
        <taxon>Eukaryota</taxon>
        <taxon>Viridiplantae</taxon>
        <taxon>Streptophyta</taxon>
        <taxon>Embryophyta</taxon>
        <taxon>Tracheophyta</taxon>
        <taxon>Spermatophyta</taxon>
        <taxon>Magnoliopsida</taxon>
        <taxon>eudicotyledons</taxon>
        <taxon>Gunneridae</taxon>
        <taxon>Pentapetalae</taxon>
        <taxon>rosids</taxon>
        <taxon>malvids</taxon>
        <taxon>Myrtales</taxon>
        <taxon>Myrtaceae</taxon>
        <taxon>Myrtoideae</taxon>
        <taxon>Eucalypteae</taxon>
        <taxon>Eucalyptus</taxon>
    </lineage>
</organism>
<dbReference type="GO" id="GO:0046872">
    <property type="term" value="F:metal ion binding"/>
    <property type="evidence" value="ECO:0007669"/>
    <property type="project" value="UniProtKB-KW"/>
</dbReference>
<evidence type="ECO:0000256" key="1">
    <source>
        <dbReference type="ARBA" id="ARBA00001971"/>
    </source>
</evidence>
<dbReference type="InterPro" id="IPR002401">
    <property type="entry name" value="Cyt_P450_E_grp-I"/>
</dbReference>
<dbReference type="Proteomes" id="UP001634007">
    <property type="component" value="Unassembled WGS sequence"/>
</dbReference>
<evidence type="ECO:0000313" key="13">
    <source>
        <dbReference type="EMBL" id="KAL3744325.1"/>
    </source>
</evidence>
<dbReference type="InterPro" id="IPR036396">
    <property type="entry name" value="Cyt_P450_sf"/>
</dbReference>
<dbReference type="GO" id="GO:0004497">
    <property type="term" value="F:monooxygenase activity"/>
    <property type="evidence" value="ECO:0007669"/>
    <property type="project" value="UniProtKB-KW"/>
</dbReference>
<gene>
    <name evidence="13" type="ORF">ACJRO7_013568</name>
</gene>
<dbReference type="SUPFAM" id="SSF48264">
    <property type="entry name" value="Cytochrome P450"/>
    <property type="match status" value="1"/>
</dbReference>
<dbReference type="Pfam" id="PF00067">
    <property type="entry name" value="p450"/>
    <property type="match status" value="1"/>
</dbReference>
<evidence type="ECO:0000256" key="4">
    <source>
        <dbReference type="ARBA" id="ARBA00022617"/>
    </source>
</evidence>
<keyword evidence="5 10" id="KW-0479">Metal-binding</keyword>
<feature type="binding site" description="axial binding residue" evidence="10">
    <location>
        <position position="472"/>
    </location>
    <ligand>
        <name>heme</name>
        <dbReference type="ChEBI" id="CHEBI:30413"/>
    </ligand>
    <ligandPart>
        <name>Fe</name>
        <dbReference type="ChEBI" id="CHEBI:18248"/>
    </ligandPart>
</feature>
<dbReference type="Gene3D" id="1.10.630.10">
    <property type="entry name" value="Cytochrome P450"/>
    <property type="match status" value="1"/>
</dbReference>
<dbReference type="PROSITE" id="PS00086">
    <property type="entry name" value="CYTOCHROME_P450"/>
    <property type="match status" value="1"/>
</dbReference>
<feature type="region of interest" description="Disordered" evidence="12">
    <location>
        <begin position="1"/>
        <end position="20"/>
    </location>
</feature>
<dbReference type="PANTHER" id="PTHR47943:SF9">
    <property type="entry name" value="CYTOCHROME P450"/>
    <property type="match status" value="1"/>
</dbReference>
<evidence type="ECO:0000313" key="14">
    <source>
        <dbReference type="Proteomes" id="UP001634007"/>
    </source>
</evidence>
<evidence type="ECO:0000256" key="6">
    <source>
        <dbReference type="ARBA" id="ARBA00023002"/>
    </source>
</evidence>
<reference evidence="13 14" key="1">
    <citation type="submission" date="2024-11" db="EMBL/GenBank/DDBJ databases">
        <title>Chromosome-level genome assembly of Eucalyptus globulus Labill. provides insights into its genome evolution.</title>
        <authorList>
            <person name="Li X."/>
        </authorList>
    </citation>
    <scope>NUCLEOTIDE SEQUENCE [LARGE SCALE GENOMIC DNA]</scope>
    <source>
        <strain evidence="13">CL2024</strain>
        <tissue evidence="13">Fresh tender leaves</tissue>
    </source>
</reference>
<evidence type="ECO:0008006" key="15">
    <source>
        <dbReference type="Google" id="ProtNLM"/>
    </source>
</evidence>
<evidence type="ECO:0000256" key="9">
    <source>
        <dbReference type="ARBA" id="ARBA00023136"/>
    </source>
</evidence>
<keyword evidence="14" id="KW-1185">Reference proteome</keyword>
<evidence type="ECO:0000256" key="5">
    <source>
        <dbReference type="ARBA" id="ARBA00022723"/>
    </source>
</evidence>
<sequence length="532" mass="59149">MDSPHLRPLHPLPLQKPSAPKQETAFHLQMETSPLLILSTALLITLYFFFRHLRCRQPHKLPPGPPPLPVIGNLHQLGNLPHRCLHSLAKSYGPIMFLRLGNKPTVVVSSTEAAELVLKTYDGIFSSRPSVDALRHLSYGNKGMVFAESGAYWRGMKKLCTLQLLSPAKVESFAPMRREELGRVVRRVRAVAAKHEAVDVSAEVGQLIADLACRMILGCSTRDKFNLKPAIHEGLNLLGAFNLADYVPLLGALDLQGITRRAKAVNRAVDKVLEDIIREHEEDTTGKYEGDFIDTFLAGMGHPMNGSPQDDEPVHVLGRTNIKALALDMIAASYETSSTAIEWAMSELIRHPHAMKRLQRELEAAVGLGRTVEEADLPKLNYMDMVVKESFRLYPPAPLLIPHESTEGIEMGGYYIPKGTRVIVNTWALGRDAGAWAEDPEEFRPERFADSGVDVKGRDFQLVPFGSGRRSCPGMHLGLVNVRLVLAQLVHCFDWELPAGTSPKELDMSEDFGLTMPRAKHLILRPSYRLLV</sequence>
<keyword evidence="4 10" id="KW-0349">Heme</keyword>
<dbReference type="FunFam" id="1.10.630.10:FF:000011">
    <property type="entry name" value="Cytochrome P450 83B1"/>
    <property type="match status" value="1"/>
</dbReference>
<keyword evidence="9" id="KW-0472">Membrane</keyword>